<sequence length="273" mass="31487">MAEKEMSFLDHLEELRWHLVRSFASIFIVAILIFANINFVFNEILLAHLKPDFTTYQFFCKVFTSIGIDSNFCTISFKQTLQALNPTQQLMTGIWSSLILGFVVSFPYILWEFWRFVAPGLHSSEIKKSKGFIFIASLLFFLGILFSYYVILPMSVYFFYNFEISSAIENNFKLEAYISLITNTLIGVAVFFELPVIIYFLTKVGLITPEFLRKYRKHALVVVLVLSAIITPPDIASQIIVSVPIMILYEVSIYVSKFILKKEQKNVSKSPRI</sequence>
<keyword evidence="4 5" id="KW-0472">Membrane</keyword>
<keyword evidence="5" id="KW-0811">Translocation</keyword>
<evidence type="ECO:0000313" key="7">
    <source>
        <dbReference type="Proteomes" id="UP000234211"/>
    </source>
</evidence>
<dbReference type="OrthoDB" id="9777044at2"/>
<reference evidence="7" key="1">
    <citation type="submission" date="2017-11" db="EMBL/GenBank/DDBJ databases">
        <authorList>
            <person name="Duchaud E."/>
        </authorList>
    </citation>
    <scope>NUCLEOTIDE SEQUENCE [LARGE SCALE GENOMIC DNA]</scope>
    <source>
        <strain evidence="7">Tenacibaculum sp. TNO020</strain>
    </source>
</reference>
<dbReference type="GO" id="GO:0009977">
    <property type="term" value="F:proton motive force dependent protein transmembrane transporter activity"/>
    <property type="evidence" value="ECO:0007669"/>
    <property type="project" value="TreeGrafter"/>
</dbReference>
<comment type="subunit">
    <text evidence="5">Forms a complex with TatA.</text>
</comment>
<dbReference type="PANTHER" id="PTHR30371">
    <property type="entry name" value="SEC-INDEPENDENT PROTEIN TRANSLOCASE PROTEIN TATC"/>
    <property type="match status" value="1"/>
</dbReference>
<evidence type="ECO:0000256" key="2">
    <source>
        <dbReference type="ARBA" id="ARBA00022692"/>
    </source>
</evidence>
<keyword evidence="5" id="KW-0813">Transport</keyword>
<keyword evidence="5" id="KW-1003">Cell membrane</keyword>
<evidence type="ECO:0000313" key="6">
    <source>
        <dbReference type="EMBL" id="SOS74854.1"/>
    </source>
</evidence>
<proteinExistence type="inferred from homology"/>
<comment type="caution">
    <text evidence="5">Lacks conserved residue(s) required for the propagation of feature annotation.</text>
</comment>
<evidence type="ECO:0000256" key="5">
    <source>
        <dbReference type="HAMAP-Rule" id="MF_00902"/>
    </source>
</evidence>
<dbReference type="GO" id="GO:0033281">
    <property type="term" value="C:TAT protein transport complex"/>
    <property type="evidence" value="ECO:0007669"/>
    <property type="project" value="UniProtKB-UniRule"/>
</dbReference>
<dbReference type="GO" id="GO:0065002">
    <property type="term" value="P:intracellular protein transmembrane transport"/>
    <property type="evidence" value="ECO:0007669"/>
    <property type="project" value="TreeGrafter"/>
</dbReference>
<name>A0A2H1YH67_9FLAO</name>
<comment type="function">
    <text evidence="5">Part of the twin-arginine translocation (Tat) system that transports large folded proteins containing a characteristic twin-arginine motif in their signal peptide across membranes.</text>
</comment>
<accession>A0A2H1YH67</accession>
<keyword evidence="5" id="KW-0653">Protein transport</keyword>
<keyword evidence="7" id="KW-1185">Reference proteome</keyword>
<evidence type="ECO:0000256" key="3">
    <source>
        <dbReference type="ARBA" id="ARBA00022989"/>
    </source>
</evidence>
<organism evidence="6 7">
    <name type="scientific">Tenacibaculum piscium</name>
    <dbReference type="NCBI Taxonomy" id="1458515"/>
    <lineage>
        <taxon>Bacteria</taxon>
        <taxon>Pseudomonadati</taxon>
        <taxon>Bacteroidota</taxon>
        <taxon>Flavobacteriia</taxon>
        <taxon>Flavobacteriales</taxon>
        <taxon>Flavobacteriaceae</taxon>
        <taxon>Tenacibaculum</taxon>
    </lineage>
</organism>
<dbReference type="PRINTS" id="PR01840">
    <property type="entry name" value="TATCFAMILY"/>
</dbReference>
<protein>
    <recommendedName>
        <fullName evidence="5">Sec-independent protein translocase protein TatC</fullName>
    </recommendedName>
</protein>
<dbReference type="RefSeq" id="WP_101917406.1">
    <property type="nucleotide sequence ID" value="NZ_OENF01000034.1"/>
</dbReference>
<dbReference type="EMBL" id="OENF01000034">
    <property type="protein sequence ID" value="SOS74854.1"/>
    <property type="molecule type" value="Genomic_DNA"/>
</dbReference>
<dbReference type="GO" id="GO:0043953">
    <property type="term" value="P:protein transport by the Tat complex"/>
    <property type="evidence" value="ECO:0007669"/>
    <property type="project" value="UniProtKB-UniRule"/>
</dbReference>
<comment type="subcellular location">
    <subcellularLocation>
        <location evidence="5">Cell membrane</location>
        <topology evidence="5">Multi-pass membrane protein</topology>
    </subcellularLocation>
    <subcellularLocation>
        <location evidence="1">Membrane</location>
        <topology evidence="1">Multi-pass membrane protein</topology>
    </subcellularLocation>
</comment>
<feature type="transmembrane region" description="Helical" evidence="5">
    <location>
        <begin position="94"/>
        <end position="111"/>
    </location>
</feature>
<dbReference type="PANTHER" id="PTHR30371:SF0">
    <property type="entry name" value="SEC-INDEPENDENT PROTEIN TRANSLOCASE PROTEIN TATC, CHLOROPLASTIC-RELATED"/>
    <property type="match status" value="1"/>
</dbReference>
<feature type="transmembrane region" description="Helical" evidence="5">
    <location>
        <begin position="132"/>
        <end position="160"/>
    </location>
</feature>
<dbReference type="InterPro" id="IPR002033">
    <property type="entry name" value="TatC"/>
</dbReference>
<dbReference type="HAMAP" id="MF_00902">
    <property type="entry name" value="TatC"/>
    <property type="match status" value="1"/>
</dbReference>
<feature type="transmembrane region" description="Helical" evidence="5">
    <location>
        <begin position="20"/>
        <end position="41"/>
    </location>
</feature>
<keyword evidence="3 5" id="KW-1133">Transmembrane helix</keyword>
<dbReference type="Pfam" id="PF00902">
    <property type="entry name" value="TatC"/>
    <property type="match status" value="1"/>
</dbReference>
<dbReference type="Proteomes" id="UP000234211">
    <property type="component" value="Unassembled WGS sequence"/>
</dbReference>
<evidence type="ECO:0000256" key="4">
    <source>
        <dbReference type="ARBA" id="ARBA00023136"/>
    </source>
</evidence>
<comment type="similarity">
    <text evidence="5">Belongs to the TatC family.</text>
</comment>
<feature type="transmembrane region" description="Helical" evidence="5">
    <location>
        <begin position="214"/>
        <end position="233"/>
    </location>
</feature>
<feature type="transmembrane region" description="Helical" evidence="5">
    <location>
        <begin position="180"/>
        <end position="202"/>
    </location>
</feature>
<evidence type="ECO:0000256" key="1">
    <source>
        <dbReference type="ARBA" id="ARBA00004141"/>
    </source>
</evidence>
<dbReference type="NCBIfam" id="TIGR00945">
    <property type="entry name" value="tatC"/>
    <property type="match status" value="1"/>
</dbReference>
<keyword evidence="2 5" id="KW-0812">Transmembrane</keyword>
<dbReference type="AlphaFoldDB" id="A0A2H1YH67"/>
<gene>
    <name evidence="5 6" type="primary">tatC</name>
    <name evidence="6" type="ORF">TNO020_40073</name>
</gene>